<evidence type="ECO:0000256" key="2">
    <source>
        <dbReference type="SAM" id="Phobius"/>
    </source>
</evidence>
<evidence type="ECO:0000313" key="3">
    <source>
        <dbReference type="EMBL" id="KAJ6255875.1"/>
    </source>
</evidence>
<keyword evidence="2" id="KW-1133">Transmembrane helix</keyword>
<keyword evidence="2" id="KW-0812">Transmembrane</keyword>
<comment type="caution">
    <text evidence="3">The sequence shown here is derived from an EMBL/GenBank/DDBJ whole genome shotgun (WGS) entry which is preliminary data.</text>
</comment>
<keyword evidence="4" id="KW-1185">Reference proteome</keyword>
<feature type="transmembrane region" description="Helical" evidence="2">
    <location>
        <begin position="74"/>
        <end position="94"/>
    </location>
</feature>
<feature type="region of interest" description="Disordered" evidence="1">
    <location>
        <begin position="126"/>
        <end position="155"/>
    </location>
</feature>
<accession>A0AAD6IPD9</accession>
<protein>
    <submittedName>
        <fullName evidence="3">Uncharacterized protein</fullName>
    </submittedName>
</protein>
<dbReference type="EMBL" id="JAQGDS010000017">
    <property type="protein sequence ID" value="KAJ6255875.1"/>
    <property type="molecule type" value="Genomic_DNA"/>
</dbReference>
<feature type="transmembrane region" description="Helical" evidence="2">
    <location>
        <begin position="100"/>
        <end position="124"/>
    </location>
</feature>
<feature type="region of interest" description="Disordered" evidence="1">
    <location>
        <begin position="174"/>
        <end position="206"/>
    </location>
</feature>
<evidence type="ECO:0000313" key="4">
    <source>
        <dbReference type="Proteomes" id="UP001221413"/>
    </source>
</evidence>
<reference evidence="3" key="1">
    <citation type="submission" date="2023-01" db="EMBL/GenBank/DDBJ databases">
        <title>The chitinases involved in constricting ring structure development in the nematode-trapping fungus Drechslerella dactyloides.</title>
        <authorList>
            <person name="Wang R."/>
            <person name="Zhang L."/>
            <person name="Tang P."/>
            <person name="Li S."/>
            <person name="Liang L."/>
        </authorList>
    </citation>
    <scope>NUCLEOTIDE SEQUENCE</scope>
    <source>
        <strain evidence="3">YMF1.00031</strain>
    </source>
</reference>
<dbReference type="Proteomes" id="UP001221413">
    <property type="component" value="Unassembled WGS sequence"/>
</dbReference>
<keyword evidence="2" id="KW-0472">Membrane</keyword>
<name>A0AAD6IPD9_DREDA</name>
<proteinExistence type="predicted"/>
<sequence>MVDDEMASPNLCSTSYWATYDNFGYVPVGDYVYGPDPGMGAIRLEFEDAEAGPKSKETEPEPGLRHFDCGHYMLPYFYAVTIIVTTCLHLETVADAQMPYFLMAVYNSITTVMCFCGIVVASWFNDDDDDGEDTDSEDSDTDSGYDADSDTDFDSSFDEKQQVYRMLLDASRMDFPTPSPPPPTPTEHTDYPSPPPTPAPALTRCSSPPMRIRPTRRLSPSMRTRLTRNWKPFAFVLLYLLSEEGWWTSLLELQPGWRRHLLYMSYPAFAALFAWQWAFGGKWRRVGEEVRPLLKGAGMLGVLAICWSYQTSFEWWNCLVGVAMRGFKVNTSPKISPPGHLSATYDVVTRDLLLTNRITTLELILLGSAVLSFRALGSCYNSVEFGTIWPLIHGMSWAEYGRIALTGVCYGIAQVSATEMWRVWEPVQHCWTVLFPVAACLALSLM</sequence>
<evidence type="ECO:0000256" key="1">
    <source>
        <dbReference type="SAM" id="MobiDB-lite"/>
    </source>
</evidence>
<organism evidence="3 4">
    <name type="scientific">Drechslerella dactyloides</name>
    <name type="common">Nematode-trapping fungus</name>
    <name type="synonym">Arthrobotrys dactyloides</name>
    <dbReference type="NCBI Taxonomy" id="74499"/>
    <lineage>
        <taxon>Eukaryota</taxon>
        <taxon>Fungi</taxon>
        <taxon>Dikarya</taxon>
        <taxon>Ascomycota</taxon>
        <taxon>Pezizomycotina</taxon>
        <taxon>Orbiliomycetes</taxon>
        <taxon>Orbiliales</taxon>
        <taxon>Orbiliaceae</taxon>
        <taxon>Drechslerella</taxon>
    </lineage>
</organism>
<dbReference type="AlphaFoldDB" id="A0AAD6IPD9"/>
<gene>
    <name evidence="3" type="ORF">Dda_9334</name>
</gene>